<gene>
    <name evidence="6" type="ORF">GCM10023322_12920</name>
</gene>
<reference evidence="7" key="1">
    <citation type="journal article" date="2019" name="Int. J. Syst. Evol. Microbiol.">
        <title>The Global Catalogue of Microorganisms (GCM) 10K type strain sequencing project: providing services to taxonomists for standard genome sequencing and annotation.</title>
        <authorList>
            <consortium name="The Broad Institute Genomics Platform"/>
            <consortium name="The Broad Institute Genome Sequencing Center for Infectious Disease"/>
            <person name="Wu L."/>
            <person name="Ma J."/>
        </authorList>
    </citation>
    <scope>NUCLEOTIDE SEQUENCE [LARGE SCALE GENOMIC DNA]</scope>
    <source>
        <strain evidence="7">JCM 18304</strain>
    </source>
</reference>
<dbReference type="PANTHER" id="PTHR10412:SF11">
    <property type="entry name" value="MANNOSYL-OLIGOSACCHARIDE GLUCOSIDASE"/>
    <property type="match status" value="1"/>
</dbReference>
<comment type="caution">
    <text evidence="6">The sequence shown here is derived from an EMBL/GenBank/DDBJ whole genome shotgun (WGS) entry which is preliminary data.</text>
</comment>
<organism evidence="6 7">
    <name type="scientific">Rugosimonospora acidiphila</name>
    <dbReference type="NCBI Taxonomy" id="556531"/>
    <lineage>
        <taxon>Bacteria</taxon>
        <taxon>Bacillati</taxon>
        <taxon>Actinomycetota</taxon>
        <taxon>Actinomycetes</taxon>
        <taxon>Micromonosporales</taxon>
        <taxon>Micromonosporaceae</taxon>
        <taxon>Rugosimonospora</taxon>
    </lineage>
</organism>
<dbReference type="GO" id="GO:0016798">
    <property type="term" value="F:hydrolase activity, acting on glycosyl bonds"/>
    <property type="evidence" value="ECO:0007669"/>
    <property type="project" value="UniProtKB-KW"/>
</dbReference>
<keyword evidence="2" id="KW-0378">Hydrolase</keyword>
<evidence type="ECO:0000256" key="1">
    <source>
        <dbReference type="ARBA" id="ARBA00010833"/>
    </source>
</evidence>
<evidence type="ECO:0000256" key="4">
    <source>
        <dbReference type="SAM" id="MobiDB-lite"/>
    </source>
</evidence>
<comment type="similarity">
    <text evidence="1">Belongs to the glycosyl hydrolase 63 family.</text>
</comment>
<sequence>MPLARTGPVFDIREIPFSFTGSWFNVSPVIAEKVYADDLHLVSHQTGLHPVLRLRPMLDGDAVATTVVVRPSHLTWQHDIGRIEAAYERADTLRIRGTGLGLALLAAQPELTPFSGPYLFRDPVDGAHIITLYETGRRYRITILSGAPRQVLGEESLRTAARGVIMDESAPWEIAVEEFDAARPPYTASMDFPSAVAAARDQFDTFLEAVAGWRSPQTPAADLAAYVLWSATVSPAGMLGRTAVLMSKHWMDKVWSWDHCFNAIALAAGAPRLAWDQFLLPFDHQDSAGGLPDSVAHSEVLYNFVKPPIHGWALRRIRSHTARDLGRDALLALYQQLRHWTNFWLTTRRAPGHDLPHYHHGNDSGWDNATTFDPAHVIESVDLAAFLILQLHELASLATELGDPTAAHDWTATARQLTRAVLAAWNGDAFHTTAAHTGQTWTSGSLLNLMPIVLADLLPAEIRTVMVERIGRHLTEYGLATELPDSPDYEADGYWRGPIWAPSTVLIEDGLRRAGHVDLADEISRRFRGLCENSGFAENFDAKTGAGLRDRAYTWTASSYLILAAAYEHRRHTNIASPTGLPHQAIEPTGSHQRV</sequence>
<feature type="region of interest" description="Disordered" evidence="4">
    <location>
        <begin position="576"/>
        <end position="595"/>
    </location>
</feature>
<dbReference type="InterPro" id="IPR004888">
    <property type="entry name" value="Glycoside_hydrolase_63"/>
</dbReference>
<evidence type="ECO:0000259" key="5">
    <source>
        <dbReference type="Pfam" id="PF22422"/>
    </source>
</evidence>
<dbReference type="InterPro" id="IPR012341">
    <property type="entry name" value="6hp_glycosidase-like_sf"/>
</dbReference>
<feature type="domain" description="Mannosylglycerate hydrolase MGH1-like glycoside hydrolase" evidence="5">
    <location>
        <begin position="253"/>
        <end position="556"/>
    </location>
</feature>
<keyword evidence="7" id="KW-1185">Reference proteome</keyword>
<evidence type="ECO:0000256" key="3">
    <source>
        <dbReference type="ARBA" id="ARBA00023295"/>
    </source>
</evidence>
<dbReference type="SUPFAM" id="SSF48208">
    <property type="entry name" value="Six-hairpin glycosidases"/>
    <property type="match status" value="1"/>
</dbReference>
<dbReference type="InterPro" id="IPR054491">
    <property type="entry name" value="MGH1-like_GH"/>
</dbReference>
<evidence type="ECO:0000313" key="6">
    <source>
        <dbReference type="EMBL" id="GAA5180495.1"/>
    </source>
</evidence>
<dbReference type="Pfam" id="PF22422">
    <property type="entry name" value="MGH1-like_GH"/>
    <property type="match status" value="1"/>
</dbReference>
<accession>A0ABP9RLP1</accession>
<proteinExistence type="inferred from homology"/>
<evidence type="ECO:0000313" key="7">
    <source>
        <dbReference type="Proteomes" id="UP001501570"/>
    </source>
</evidence>
<evidence type="ECO:0000256" key="2">
    <source>
        <dbReference type="ARBA" id="ARBA00022801"/>
    </source>
</evidence>
<dbReference type="RefSeq" id="WP_345627007.1">
    <property type="nucleotide sequence ID" value="NZ_BAABJQ010000003.1"/>
</dbReference>
<protein>
    <submittedName>
        <fullName evidence="6">Trehalase family glycosidase</fullName>
    </submittedName>
</protein>
<keyword evidence="3 6" id="KW-0326">Glycosidase</keyword>
<dbReference type="InterPro" id="IPR008928">
    <property type="entry name" value="6-hairpin_glycosidase_sf"/>
</dbReference>
<dbReference type="Gene3D" id="1.50.10.10">
    <property type="match status" value="1"/>
</dbReference>
<dbReference type="EMBL" id="BAABJQ010000003">
    <property type="protein sequence ID" value="GAA5180495.1"/>
    <property type="molecule type" value="Genomic_DNA"/>
</dbReference>
<name>A0ABP9RLP1_9ACTN</name>
<dbReference type="PANTHER" id="PTHR10412">
    <property type="entry name" value="MANNOSYL-OLIGOSACCHARIDE GLUCOSIDASE"/>
    <property type="match status" value="1"/>
</dbReference>
<dbReference type="Proteomes" id="UP001501570">
    <property type="component" value="Unassembled WGS sequence"/>
</dbReference>